<dbReference type="HOGENOM" id="CLU_1311525_0_0_1"/>
<dbReference type="EMBL" id="ACPB03003466">
    <property type="status" value="NOT_ANNOTATED_CDS"/>
    <property type="molecule type" value="Genomic_DNA"/>
</dbReference>
<dbReference type="AlphaFoldDB" id="T1HU47"/>
<dbReference type="VEuPathDB" id="VectorBase:RPRC007567"/>
<sequence>MVPKKSWTISQYIFKCLPVLSLIIIALANGSDIERNTGPFNSPRAEGPRRLNVKSTNSNGSYSNVLRISRTRQTDNGQLLINTPSGEGTVSSGNGDLAGLLDLYNPHRLATKWNSTEESASNSTCFQHMTVFLSQLTQGQLWALQKKKKEKHNFAKIWATKNKSACCYTNMAEDFHPSPISSDLKLQIIGIATIAKSHHCLSVHHPAHNI</sequence>
<proteinExistence type="predicted"/>
<reference evidence="2" key="1">
    <citation type="submission" date="2015-05" db="UniProtKB">
        <authorList>
            <consortium name="EnsemblMetazoa"/>
        </authorList>
    </citation>
    <scope>IDENTIFICATION</scope>
</reference>
<dbReference type="Proteomes" id="UP000015103">
    <property type="component" value="Unassembled WGS sequence"/>
</dbReference>
<evidence type="ECO:0000313" key="2">
    <source>
        <dbReference type="EnsemblMetazoa" id="RPRC007567-PA"/>
    </source>
</evidence>
<protein>
    <submittedName>
        <fullName evidence="2">Uncharacterized protein</fullName>
    </submittedName>
</protein>
<feature type="compositionally biased region" description="Polar residues" evidence="1">
    <location>
        <begin position="53"/>
        <end position="66"/>
    </location>
</feature>
<keyword evidence="3" id="KW-1185">Reference proteome</keyword>
<accession>T1HU47</accession>
<name>T1HU47_RHOPR</name>
<evidence type="ECO:0000313" key="3">
    <source>
        <dbReference type="Proteomes" id="UP000015103"/>
    </source>
</evidence>
<dbReference type="InParanoid" id="T1HU47"/>
<dbReference type="EnsemblMetazoa" id="RPRC007567-RA">
    <property type="protein sequence ID" value="RPRC007567-PA"/>
    <property type="gene ID" value="RPRC007567"/>
</dbReference>
<evidence type="ECO:0000256" key="1">
    <source>
        <dbReference type="SAM" id="MobiDB-lite"/>
    </source>
</evidence>
<organism evidence="2 3">
    <name type="scientific">Rhodnius prolixus</name>
    <name type="common">Triatomid bug</name>
    <dbReference type="NCBI Taxonomy" id="13249"/>
    <lineage>
        <taxon>Eukaryota</taxon>
        <taxon>Metazoa</taxon>
        <taxon>Ecdysozoa</taxon>
        <taxon>Arthropoda</taxon>
        <taxon>Hexapoda</taxon>
        <taxon>Insecta</taxon>
        <taxon>Pterygota</taxon>
        <taxon>Neoptera</taxon>
        <taxon>Paraneoptera</taxon>
        <taxon>Hemiptera</taxon>
        <taxon>Heteroptera</taxon>
        <taxon>Panheteroptera</taxon>
        <taxon>Cimicomorpha</taxon>
        <taxon>Reduviidae</taxon>
        <taxon>Triatominae</taxon>
        <taxon>Rhodnius</taxon>
    </lineage>
</organism>
<feature type="region of interest" description="Disordered" evidence="1">
    <location>
        <begin position="35"/>
        <end position="67"/>
    </location>
</feature>